<dbReference type="InterPro" id="IPR003656">
    <property type="entry name" value="Znf_BED"/>
</dbReference>
<evidence type="ECO:0000256" key="6">
    <source>
        <dbReference type="ARBA" id="ARBA00023163"/>
    </source>
</evidence>
<comment type="caution">
    <text evidence="10">The sequence shown here is derived from an EMBL/GenBank/DDBJ whole genome shotgun (WGS) entry which is preliminary data.</text>
</comment>
<dbReference type="PROSITE" id="PS50808">
    <property type="entry name" value="ZF_BED"/>
    <property type="match status" value="1"/>
</dbReference>
<feature type="compositionally biased region" description="Polar residues" evidence="8">
    <location>
        <begin position="303"/>
        <end position="316"/>
    </location>
</feature>
<dbReference type="EMBL" id="JBCNJP010000023">
    <property type="protein sequence ID" value="KAK9057997.1"/>
    <property type="molecule type" value="Genomic_DNA"/>
</dbReference>
<dbReference type="GO" id="GO:0008270">
    <property type="term" value="F:zinc ion binding"/>
    <property type="evidence" value="ECO:0007669"/>
    <property type="project" value="UniProtKB-KW"/>
</dbReference>
<protein>
    <recommendedName>
        <fullName evidence="9">BED-type domain-containing protein</fullName>
    </recommendedName>
</protein>
<dbReference type="Pfam" id="PF14372">
    <property type="entry name" value="hAT-like_RNase-H"/>
    <property type="match status" value="1"/>
</dbReference>
<keyword evidence="4" id="KW-0805">Transcription regulation</keyword>
<feature type="compositionally biased region" description="Basic and acidic residues" evidence="8">
    <location>
        <begin position="618"/>
        <end position="637"/>
    </location>
</feature>
<dbReference type="InterPro" id="IPR025525">
    <property type="entry name" value="hAT-like_transposase_RNase-H"/>
</dbReference>
<dbReference type="SUPFAM" id="SSF53098">
    <property type="entry name" value="Ribonuclease H-like"/>
    <property type="match status" value="1"/>
</dbReference>
<gene>
    <name evidence="10" type="ORF">SSX86_022837</name>
</gene>
<evidence type="ECO:0000256" key="2">
    <source>
        <dbReference type="ARBA" id="ARBA00022771"/>
    </source>
</evidence>
<dbReference type="PANTHER" id="PTHR46481:SF7">
    <property type="entry name" value="ZINC FINGER BED DOMAIN-CONTAINING PROTEIN RICESLEEPER 2-LIKE"/>
    <property type="match status" value="1"/>
</dbReference>
<sequence>MQPTQRNANQPTYKEATTRNIADRCNHPAHVIEVTIPDTPPLVPTRMKKLALIGEVNDIHMIYNAELVLAIDCYIHVEVHYIGGKSLVIIFNTSVMASDFLNNHKENWSKDVFDVTSATCYVLTEKIERIEATINLKWSDQVFKVWVCENTAEWTPPSIPSPTGSKDPASIAGSEDDDSDIGSNYSLYNDDESFADTITGIGKFTPTIISEFPGSKKTKSGSGIPTPSPAAVAGVHQRSSSILKRSPTVSPGHVNSKVLYPMQTLSPRAAHNMAGKVKNWLQTPEKSNDMSSLGTTIAADTPSAQKNNLKCQTQPQARAPSPKNISQPKNNSPLSLAQTKFQCEFESVDAFVRSDGLLSIWDPDKFSMTTVHKHRNYILITGNLKSPNQTLTVINIYGPHDLNSKVALWSDLSDRLSDNPGTSVILLGDFNESGGLGIGSLRAANLALLSKWGWRFKVDKGALWRKTISSIHSSKRLHGVITVKKNIRGCWKQINEALKELESLNIEFWNEIRVTAGKGADLLFWHDNWASDKPLMRLFPSLYELGKDKSCSVEDRWPLNPGIDGFAPNWKWKRRPSRPVESSELNSLIPLITSVQRTNSEDKWMELEDISSDNMEYEEGRDHTEDEGDDLSKEKSAGKRPPKRKYKPRKKKAVAWIYSTQFKDTDGKEKGKCMYCGENICCNTDTHGTSGLNKHLRRWRDNPANKEKQAEICVEQNEEGQSTLKTWKFDPAKVRKALIEMVIECELSFSFIERNGFRKFIQTLCPSVKIPSRFTVARDIVDYYLEEKKKLKFVFIKSKPRVSFTTDTWTSNQRINYMCLTAHFIDYEWNFHKKIISFKPILSHKGDAIATVIEECLIEWGIENVMSFTLDNASSNDVAVRELGSRLPGLLRNGRYLHVRCLAHIINLIVQDGLKAENDTIDCIRNAVKFVRQSPSRLATFKACVREKGIKSKSLLSLDVCTRWNSTCEMLERAAMFDKAFELYAVREKDFRKTLDVVPDFMHWRYAKKVVEILELFKGKTTEVSCSTYAIAHEYYAQVMDISHNLEEMSKNCDQVFNLKHTIKLMRSKFAKYFEDTGKSNQIFEFAFILDPRFKLELIEYAFKKEVQLITKPDEDMTDEEYKTMWRISWRKWLMM</sequence>
<dbReference type="PANTHER" id="PTHR46481">
    <property type="entry name" value="ZINC FINGER BED DOMAIN-CONTAINING PROTEIN 4"/>
    <property type="match status" value="1"/>
</dbReference>
<dbReference type="GO" id="GO:0003677">
    <property type="term" value="F:DNA binding"/>
    <property type="evidence" value="ECO:0007669"/>
    <property type="project" value="UniProtKB-KW"/>
</dbReference>
<dbReference type="InterPro" id="IPR012337">
    <property type="entry name" value="RNaseH-like_sf"/>
</dbReference>
<evidence type="ECO:0000259" key="9">
    <source>
        <dbReference type="PROSITE" id="PS50808"/>
    </source>
</evidence>
<dbReference type="SUPFAM" id="SSF140996">
    <property type="entry name" value="Hermes dimerisation domain"/>
    <property type="match status" value="1"/>
</dbReference>
<feature type="region of interest" description="Disordered" evidence="8">
    <location>
        <begin position="303"/>
        <end position="333"/>
    </location>
</feature>
<dbReference type="InterPro" id="IPR036691">
    <property type="entry name" value="Endo/exonu/phosph_ase_sf"/>
</dbReference>
<keyword evidence="5" id="KW-0238">DNA-binding</keyword>
<feature type="compositionally biased region" description="Polar residues" evidence="8">
    <location>
        <begin position="323"/>
        <end position="333"/>
    </location>
</feature>
<accession>A0AAP0CPY2</accession>
<feature type="region of interest" description="Disordered" evidence="8">
    <location>
        <begin position="212"/>
        <end position="231"/>
    </location>
</feature>
<feature type="region of interest" description="Disordered" evidence="8">
    <location>
        <begin position="614"/>
        <end position="648"/>
    </location>
</feature>
<evidence type="ECO:0000256" key="8">
    <source>
        <dbReference type="SAM" id="MobiDB-lite"/>
    </source>
</evidence>
<keyword evidence="2 7" id="KW-0863">Zinc-finger</keyword>
<evidence type="ECO:0000256" key="3">
    <source>
        <dbReference type="ARBA" id="ARBA00022833"/>
    </source>
</evidence>
<evidence type="ECO:0000313" key="11">
    <source>
        <dbReference type="Proteomes" id="UP001408789"/>
    </source>
</evidence>
<keyword evidence="1" id="KW-0479">Metal-binding</keyword>
<feature type="region of interest" description="Disordered" evidence="8">
    <location>
        <begin position="156"/>
        <end position="182"/>
    </location>
</feature>
<evidence type="ECO:0000256" key="7">
    <source>
        <dbReference type="PROSITE-ProRule" id="PRU00027"/>
    </source>
</evidence>
<dbReference type="SMART" id="SM00614">
    <property type="entry name" value="ZnF_BED"/>
    <property type="match status" value="1"/>
</dbReference>
<keyword evidence="3" id="KW-0862">Zinc</keyword>
<organism evidence="10 11">
    <name type="scientific">Deinandra increscens subsp. villosa</name>
    <dbReference type="NCBI Taxonomy" id="3103831"/>
    <lineage>
        <taxon>Eukaryota</taxon>
        <taxon>Viridiplantae</taxon>
        <taxon>Streptophyta</taxon>
        <taxon>Embryophyta</taxon>
        <taxon>Tracheophyta</taxon>
        <taxon>Spermatophyta</taxon>
        <taxon>Magnoliopsida</taxon>
        <taxon>eudicotyledons</taxon>
        <taxon>Gunneridae</taxon>
        <taxon>Pentapetalae</taxon>
        <taxon>asterids</taxon>
        <taxon>campanulids</taxon>
        <taxon>Asterales</taxon>
        <taxon>Asteraceae</taxon>
        <taxon>Asteroideae</taxon>
        <taxon>Heliantheae alliance</taxon>
        <taxon>Madieae</taxon>
        <taxon>Madiinae</taxon>
        <taxon>Deinandra</taxon>
    </lineage>
</organism>
<dbReference type="AlphaFoldDB" id="A0AAP0CPY2"/>
<dbReference type="InterPro" id="IPR052035">
    <property type="entry name" value="ZnF_BED_domain_contain"/>
</dbReference>
<evidence type="ECO:0000256" key="4">
    <source>
        <dbReference type="ARBA" id="ARBA00023015"/>
    </source>
</evidence>
<reference evidence="10 11" key="1">
    <citation type="submission" date="2024-04" db="EMBL/GenBank/DDBJ databases">
        <title>The reference genome of an endangered Asteraceae, Deinandra increscens subsp. villosa, native to the Central Coast of California.</title>
        <authorList>
            <person name="Guilliams M."/>
            <person name="Hasenstab-Lehman K."/>
            <person name="Meyer R."/>
            <person name="Mcevoy S."/>
        </authorList>
    </citation>
    <scope>NUCLEOTIDE SEQUENCE [LARGE SCALE GENOMIC DNA]</scope>
    <source>
        <tissue evidence="10">Leaf</tissue>
    </source>
</reference>
<evidence type="ECO:0000256" key="5">
    <source>
        <dbReference type="ARBA" id="ARBA00023125"/>
    </source>
</evidence>
<name>A0AAP0CPY2_9ASTR</name>
<evidence type="ECO:0000256" key="1">
    <source>
        <dbReference type="ARBA" id="ARBA00022723"/>
    </source>
</evidence>
<feature type="compositionally biased region" description="Basic residues" evidence="8">
    <location>
        <begin position="638"/>
        <end position="648"/>
    </location>
</feature>
<keyword evidence="6" id="KW-0804">Transcription</keyword>
<dbReference type="Proteomes" id="UP001408789">
    <property type="component" value="Unassembled WGS sequence"/>
</dbReference>
<feature type="domain" description="BED-type" evidence="9">
    <location>
        <begin position="650"/>
        <end position="709"/>
    </location>
</feature>
<dbReference type="Gene3D" id="3.60.10.10">
    <property type="entry name" value="Endonuclease/exonuclease/phosphatase"/>
    <property type="match status" value="1"/>
</dbReference>
<keyword evidence="11" id="KW-1185">Reference proteome</keyword>
<evidence type="ECO:0000313" key="10">
    <source>
        <dbReference type="EMBL" id="KAK9057997.1"/>
    </source>
</evidence>
<dbReference type="SUPFAM" id="SSF56219">
    <property type="entry name" value="DNase I-like"/>
    <property type="match status" value="1"/>
</dbReference>
<proteinExistence type="predicted"/>